<reference evidence="1" key="1">
    <citation type="submission" date="2023-11" db="EMBL/GenBank/DDBJ databases">
        <authorList>
            <person name="Poullet M."/>
        </authorList>
    </citation>
    <scope>NUCLEOTIDE SEQUENCE</scope>
    <source>
        <strain evidence="1">E1834</strain>
    </source>
</reference>
<organism evidence="1 2">
    <name type="scientific">Meloidogyne enterolobii</name>
    <name type="common">Root-knot nematode worm</name>
    <name type="synonym">Meloidogyne mayaguensis</name>
    <dbReference type="NCBI Taxonomy" id="390850"/>
    <lineage>
        <taxon>Eukaryota</taxon>
        <taxon>Metazoa</taxon>
        <taxon>Ecdysozoa</taxon>
        <taxon>Nematoda</taxon>
        <taxon>Chromadorea</taxon>
        <taxon>Rhabditida</taxon>
        <taxon>Tylenchina</taxon>
        <taxon>Tylenchomorpha</taxon>
        <taxon>Tylenchoidea</taxon>
        <taxon>Meloidogynidae</taxon>
        <taxon>Meloidogyninae</taxon>
        <taxon>Meloidogyne</taxon>
    </lineage>
</organism>
<evidence type="ECO:0000313" key="2">
    <source>
        <dbReference type="Proteomes" id="UP001497535"/>
    </source>
</evidence>
<dbReference type="Proteomes" id="UP001497535">
    <property type="component" value="Unassembled WGS sequence"/>
</dbReference>
<name>A0ACB1ABC1_MELEN</name>
<protein>
    <submittedName>
        <fullName evidence="1">Uncharacterized protein</fullName>
    </submittedName>
</protein>
<comment type="caution">
    <text evidence="1">The sequence shown here is derived from an EMBL/GenBank/DDBJ whole genome shotgun (WGS) entry which is preliminary data.</text>
</comment>
<keyword evidence="2" id="KW-1185">Reference proteome</keyword>
<dbReference type="EMBL" id="CAVMJV010000074">
    <property type="protein sequence ID" value="CAK5088827.1"/>
    <property type="molecule type" value="Genomic_DNA"/>
</dbReference>
<accession>A0ACB1ABC1</accession>
<evidence type="ECO:0000313" key="1">
    <source>
        <dbReference type="EMBL" id="CAK5088827.1"/>
    </source>
</evidence>
<proteinExistence type="predicted"/>
<sequence length="60" mass="7417">MFLCLNILMTCLFLFPMFCMFVLFECFIYLFLFECCLFVLVECCVYLFLFECFVYLFLNF</sequence>
<gene>
    <name evidence="1" type="ORF">MENTE1834_LOCUS36513</name>
</gene>